<evidence type="ECO:0000313" key="3">
    <source>
        <dbReference type="Proteomes" id="UP000000486"/>
    </source>
</evidence>
<dbReference type="AlphaFoldDB" id="A0A0E0UVB6"/>
<dbReference type="HOGENOM" id="CLU_3137333_0_0_9"/>
<feature type="transmembrane region" description="Helical" evidence="1">
    <location>
        <begin position="21"/>
        <end position="46"/>
    </location>
</feature>
<proteinExistence type="predicted"/>
<dbReference type="Proteomes" id="UP000000486">
    <property type="component" value="Chromosome"/>
</dbReference>
<dbReference type="EMBL" id="CP002816">
    <property type="protein sequence ID" value="AEH92387.1"/>
    <property type="molecule type" value="Genomic_DNA"/>
</dbReference>
<name>A0A0E0UVB6_LISMM</name>
<dbReference type="KEGG" id="lmq:LMM7_1382"/>
<keyword evidence="1" id="KW-1133">Transmembrane helix</keyword>
<reference evidence="2 3" key="1">
    <citation type="journal article" date="2011" name="J. Bacteriol.">
        <title>Genome sequence of the nonpathogenic Listeria monocytogenes serovar 4a strain M7.</title>
        <authorList>
            <person name="Chen J."/>
            <person name="Xia Y."/>
            <person name="Cheng C."/>
            <person name="Fang C."/>
            <person name="Shan Y."/>
            <person name="Jin G."/>
            <person name="Fang W."/>
        </authorList>
    </citation>
    <scope>NUCLEOTIDE SEQUENCE [LARGE SCALE GENOMIC DNA]</scope>
    <source>
        <strain evidence="2 3">M7</strain>
    </source>
</reference>
<evidence type="ECO:0000313" key="2">
    <source>
        <dbReference type="EMBL" id="AEH92387.1"/>
    </source>
</evidence>
<keyword evidence="1" id="KW-0472">Membrane</keyword>
<accession>A0A0E0UVB6</accession>
<dbReference type="PATRIC" id="fig|1030009.3.peg.1370"/>
<sequence length="49" mass="5839">MNTSKLQLLEQSKKYYKKVTFICKKIFLIFTAMVLIAVFLCGMHWYTTD</sequence>
<organism evidence="2 3">
    <name type="scientific">Listeria monocytogenes serotype 4a (strain M7)</name>
    <dbReference type="NCBI Taxonomy" id="1030009"/>
    <lineage>
        <taxon>Bacteria</taxon>
        <taxon>Bacillati</taxon>
        <taxon>Bacillota</taxon>
        <taxon>Bacilli</taxon>
        <taxon>Bacillales</taxon>
        <taxon>Listeriaceae</taxon>
        <taxon>Listeria</taxon>
    </lineage>
</organism>
<evidence type="ECO:0000256" key="1">
    <source>
        <dbReference type="SAM" id="Phobius"/>
    </source>
</evidence>
<gene>
    <name evidence="2" type="ordered locus">LMM7_1382</name>
</gene>
<keyword evidence="1" id="KW-0812">Transmembrane</keyword>
<protein>
    <submittedName>
        <fullName evidence="2">Uncharacterized protein</fullName>
    </submittedName>
</protein>